<dbReference type="RefSeq" id="WP_053571354.1">
    <property type="nucleotide sequence ID" value="NZ_FCNY02000003.1"/>
</dbReference>
<name>A0A158G7N4_CABCO</name>
<dbReference type="PANTHER" id="PTHR43477:SF1">
    <property type="entry name" value="DIHYDROANTICAPSIN 7-DEHYDROGENASE"/>
    <property type="match status" value="1"/>
</dbReference>
<dbReference type="PROSITE" id="PS00061">
    <property type="entry name" value="ADH_SHORT"/>
    <property type="match status" value="1"/>
</dbReference>
<evidence type="ECO:0000313" key="5">
    <source>
        <dbReference type="Proteomes" id="UP000054740"/>
    </source>
</evidence>
<dbReference type="SUPFAM" id="SSF51735">
    <property type="entry name" value="NAD(P)-binding Rossmann-fold domains"/>
    <property type="match status" value="1"/>
</dbReference>
<dbReference type="InterPro" id="IPR057326">
    <property type="entry name" value="KR_dom"/>
</dbReference>
<evidence type="ECO:0000259" key="3">
    <source>
        <dbReference type="SMART" id="SM00822"/>
    </source>
</evidence>
<dbReference type="EMBL" id="FCNY02000003">
    <property type="protein sequence ID" value="SAL28125.1"/>
    <property type="molecule type" value="Genomic_DNA"/>
</dbReference>
<dbReference type="PRINTS" id="PR00081">
    <property type="entry name" value="GDHRDH"/>
</dbReference>
<dbReference type="InterPro" id="IPR020904">
    <property type="entry name" value="Sc_DH/Rdtase_CS"/>
</dbReference>
<protein>
    <submittedName>
        <fullName evidence="4">Short-chain dehydrogenase/reductase SDR</fullName>
    </submittedName>
</protein>
<dbReference type="FunFam" id="3.40.50.720:FF:000084">
    <property type="entry name" value="Short-chain dehydrogenase reductase"/>
    <property type="match status" value="1"/>
</dbReference>
<dbReference type="PANTHER" id="PTHR43477">
    <property type="entry name" value="DIHYDROANTICAPSIN 7-DEHYDROGENASE"/>
    <property type="match status" value="1"/>
</dbReference>
<dbReference type="PRINTS" id="PR00080">
    <property type="entry name" value="SDRFAMILY"/>
</dbReference>
<gene>
    <name evidence="4" type="ORF">AWB70_01671</name>
</gene>
<reference evidence="5" key="1">
    <citation type="submission" date="2016-01" db="EMBL/GenBank/DDBJ databases">
        <authorList>
            <person name="Peeters C."/>
        </authorList>
    </citation>
    <scope>NUCLEOTIDE SEQUENCE [LARGE SCALE GENOMIC DNA]</scope>
</reference>
<evidence type="ECO:0000313" key="4">
    <source>
        <dbReference type="EMBL" id="SAL28125.1"/>
    </source>
</evidence>
<accession>A0A158G7N4</accession>
<dbReference type="Proteomes" id="UP000054740">
    <property type="component" value="Unassembled WGS sequence"/>
</dbReference>
<dbReference type="AlphaFoldDB" id="A0A158G7N4"/>
<dbReference type="GO" id="GO:0016491">
    <property type="term" value="F:oxidoreductase activity"/>
    <property type="evidence" value="ECO:0007669"/>
    <property type="project" value="UniProtKB-KW"/>
</dbReference>
<dbReference type="CDD" id="cd05233">
    <property type="entry name" value="SDR_c"/>
    <property type="match status" value="1"/>
</dbReference>
<comment type="similarity">
    <text evidence="1">Belongs to the short-chain dehydrogenases/reductases (SDR) family.</text>
</comment>
<feature type="domain" description="Ketoreductase" evidence="3">
    <location>
        <begin position="4"/>
        <end position="175"/>
    </location>
</feature>
<evidence type="ECO:0000256" key="2">
    <source>
        <dbReference type="ARBA" id="ARBA00023002"/>
    </source>
</evidence>
<dbReference type="InterPro" id="IPR051122">
    <property type="entry name" value="SDR_DHRS6-like"/>
</dbReference>
<dbReference type="SMART" id="SM00822">
    <property type="entry name" value="PKS_KR"/>
    <property type="match status" value="1"/>
</dbReference>
<evidence type="ECO:0000256" key="1">
    <source>
        <dbReference type="ARBA" id="ARBA00006484"/>
    </source>
</evidence>
<proteinExistence type="inferred from homology"/>
<dbReference type="InterPro" id="IPR036291">
    <property type="entry name" value="NAD(P)-bd_dom_sf"/>
</dbReference>
<dbReference type="Gene3D" id="3.40.50.720">
    <property type="entry name" value="NAD(P)-binding Rossmann-like Domain"/>
    <property type="match status" value="1"/>
</dbReference>
<dbReference type="Pfam" id="PF13561">
    <property type="entry name" value="adh_short_C2"/>
    <property type="match status" value="1"/>
</dbReference>
<dbReference type="InterPro" id="IPR002347">
    <property type="entry name" value="SDR_fam"/>
</dbReference>
<organism evidence="4 5">
    <name type="scientific">Caballeronia cordobensis</name>
    <name type="common">Burkholderia cordobensis</name>
    <dbReference type="NCBI Taxonomy" id="1353886"/>
    <lineage>
        <taxon>Bacteria</taxon>
        <taxon>Pseudomonadati</taxon>
        <taxon>Pseudomonadota</taxon>
        <taxon>Betaproteobacteria</taxon>
        <taxon>Burkholderiales</taxon>
        <taxon>Burkholderiaceae</taxon>
        <taxon>Caballeronia</taxon>
    </lineage>
</organism>
<sequence length="248" mass="26009">MSKGTAIVTGGAGTLGLAISRGLRDDGWNVVILDRPESLADFAPPEGIRADALDVTDFDACRSYFSGLTELSVLVNNAGMARLAPVREISLAHWDEVLKLNLTAPLVLTQLATGLLARSGHGAIVNIASIAGIRAGFGRVAYGASKAGIIQLTRQTALEYAPLGVRCNAVAPGPVESAMLREQLSKEDFAEYLDDIPFNRMAEPDEVADAVAYLASEKARYITGQCLAVDGGFLAAGAGIRKAHQLAS</sequence>
<keyword evidence="5" id="KW-1185">Reference proteome</keyword>
<keyword evidence="2" id="KW-0560">Oxidoreductase</keyword>